<dbReference type="EMBL" id="KI660149">
    <property type="protein sequence ID" value="ETN77816.1"/>
    <property type="molecule type" value="Genomic_DNA"/>
</dbReference>
<accession>W2T9F7</accession>
<evidence type="ECO:0000313" key="2">
    <source>
        <dbReference type="Proteomes" id="UP000053676"/>
    </source>
</evidence>
<name>W2T9F7_NECAM</name>
<reference evidence="2" key="1">
    <citation type="journal article" date="2014" name="Nat. Genet.">
        <title>Genome of the human hookworm Necator americanus.</title>
        <authorList>
            <person name="Tang Y.T."/>
            <person name="Gao X."/>
            <person name="Rosa B.A."/>
            <person name="Abubucker S."/>
            <person name="Hallsworth-Pepin K."/>
            <person name="Martin J."/>
            <person name="Tyagi R."/>
            <person name="Heizer E."/>
            <person name="Zhang X."/>
            <person name="Bhonagiri-Palsikar V."/>
            <person name="Minx P."/>
            <person name="Warren W.C."/>
            <person name="Wang Q."/>
            <person name="Zhan B."/>
            <person name="Hotez P.J."/>
            <person name="Sternberg P.W."/>
            <person name="Dougall A."/>
            <person name="Gaze S.T."/>
            <person name="Mulvenna J."/>
            <person name="Sotillo J."/>
            <person name="Ranganathan S."/>
            <person name="Rabelo E.M."/>
            <person name="Wilson R.K."/>
            <person name="Felgner P.L."/>
            <person name="Bethony J."/>
            <person name="Hawdon J.M."/>
            <person name="Gasser R.B."/>
            <person name="Loukas A."/>
            <person name="Mitreva M."/>
        </authorList>
    </citation>
    <scope>NUCLEOTIDE SEQUENCE [LARGE SCALE GENOMIC DNA]</scope>
</reference>
<dbReference type="AlphaFoldDB" id="W2T9F7"/>
<dbReference type="Proteomes" id="UP000053676">
    <property type="component" value="Unassembled WGS sequence"/>
</dbReference>
<keyword evidence="2" id="KW-1185">Reference proteome</keyword>
<proteinExistence type="predicted"/>
<organism evidence="1 2">
    <name type="scientific">Necator americanus</name>
    <name type="common">Human hookworm</name>
    <dbReference type="NCBI Taxonomy" id="51031"/>
    <lineage>
        <taxon>Eukaryota</taxon>
        <taxon>Metazoa</taxon>
        <taxon>Ecdysozoa</taxon>
        <taxon>Nematoda</taxon>
        <taxon>Chromadorea</taxon>
        <taxon>Rhabditida</taxon>
        <taxon>Rhabditina</taxon>
        <taxon>Rhabditomorpha</taxon>
        <taxon>Strongyloidea</taxon>
        <taxon>Ancylostomatidae</taxon>
        <taxon>Bunostominae</taxon>
        <taxon>Necator</taxon>
    </lineage>
</organism>
<evidence type="ECO:0000313" key="1">
    <source>
        <dbReference type="EMBL" id="ETN77816.1"/>
    </source>
</evidence>
<sequence length="84" mass="9942">MALVHQVLRLIRVNMMVEVEVVDFCHYLEIFLVFDDDRSIHGHRTTIPTIKRHRTIPIISPTSPTLIINQHTIREQLIRVKFND</sequence>
<protein>
    <submittedName>
        <fullName evidence="1">Uncharacterized protein</fullName>
    </submittedName>
</protein>
<gene>
    <name evidence="1" type="ORF">NECAME_10765</name>
</gene>
<dbReference type="KEGG" id="nai:NECAME_10765"/>